<dbReference type="Proteomes" id="UP000006265">
    <property type="component" value="Unassembled WGS sequence"/>
</dbReference>
<comment type="caution">
    <text evidence="1">The sequence shown here is derived from an EMBL/GenBank/DDBJ whole genome shotgun (WGS) entry which is preliminary data.</text>
</comment>
<dbReference type="OrthoDB" id="4641233at2"/>
<gene>
    <name evidence="1" type="ORF">C731_4204</name>
</gene>
<reference evidence="1 2" key="1">
    <citation type="journal article" date="2012" name="J. Bacteriol.">
        <title>Genome sequence of Mycobacterium hassiacum DSM 44199, a rare source of heat-stable mycobacterial proteins.</title>
        <authorList>
            <person name="Tiago I."/>
            <person name="Maranha A."/>
            <person name="Mendes V."/>
            <person name="Alarico S."/>
            <person name="Moynihan P.J."/>
            <person name="Clarke A.J."/>
            <person name="Macedo-Ribeiro S."/>
            <person name="Pereira P.J."/>
            <person name="Empadinhas N."/>
        </authorList>
    </citation>
    <scope>NUCLEOTIDE SEQUENCE [LARGE SCALE GENOMIC DNA]</scope>
    <source>
        <strain evidence="2">DSM 44199 / CIP 105218 / JCM 12690 / 3849</strain>
    </source>
</reference>
<dbReference type="PATRIC" id="fig|1122247.3.peg.4032"/>
<sequence>MTPIETLRRAATAALSAAALVVGLSAFVVTPSAAAQPGNCCCPPGQTGVIYGCAPFCIEGKYLDANTGLCTPIAQPAPPARA</sequence>
<evidence type="ECO:0000313" key="1">
    <source>
        <dbReference type="EMBL" id="EKF21808.1"/>
    </source>
</evidence>
<name>K5B7E5_MYCHD</name>
<evidence type="ECO:0000313" key="2">
    <source>
        <dbReference type="Proteomes" id="UP000006265"/>
    </source>
</evidence>
<dbReference type="STRING" id="1122247.GCA_000379865_01236"/>
<dbReference type="RefSeq" id="WP_005631212.1">
    <property type="nucleotide sequence ID" value="NZ_AMRA01000113.1"/>
</dbReference>
<accession>K5B7E5</accession>
<dbReference type="AlphaFoldDB" id="K5B7E5"/>
<proteinExistence type="predicted"/>
<dbReference type="EMBL" id="AMRA01000113">
    <property type="protein sequence ID" value="EKF21808.1"/>
    <property type="molecule type" value="Genomic_DNA"/>
</dbReference>
<organism evidence="1 2">
    <name type="scientific">Mycolicibacterium hassiacum (strain DSM 44199 / CIP 105218 / JCM 12690 / 3849)</name>
    <name type="common">Mycobacterium hassiacum</name>
    <dbReference type="NCBI Taxonomy" id="1122247"/>
    <lineage>
        <taxon>Bacteria</taxon>
        <taxon>Bacillati</taxon>
        <taxon>Actinomycetota</taxon>
        <taxon>Actinomycetes</taxon>
        <taxon>Mycobacteriales</taxon>
        <taxon>Mycobacteriaceae</taxon>
        <taxon>Mycolicibacterium</taxon>
    </lineage>
</organism>
<keyword evidence="2" id="KW-1185">Reference proteome</keyword>
<protein>
    <submittedName>
        <fullName evidence="1">Uncharacterized protein</fullName>
    </submittedName>
</protein>